<evidence type="ECO:0000256" key="1">
    <source>
        <dbReference type="SAM" id="Phobius"/>
    </source>
</evidence>
<evidence type="ECO:0000313" key="3">
    <source>
        <dbReference type="Proteomes" id="UP000199586"/>
    </source>
</evidence>
<gene>
    <name evidence="2" type="ORF">SAMN04488241_10978</name>
</gene>
<accession>A0A1I5TUY9</accession>
<dbReference type="OrthoDB" id="7474981at2"/>
<organism evidence="2 3">
    <name type="scientific">Sphingomonas rubra</name>
    <dbReference type="NCBI Taxonomy" id="634430"/>
    <lineage>
        <taxon>Bacteria</taxon>
        <taxon>Pseudomonadati</taxon>
        <taxon>Pseudomonadota</taxon>
        <taxon>Alphaproteobacteria</taxon>
        <taxon>Sphingomonadales</taxon>
        <taxon>Sphingomonadaceae</taxon>
        <taxon>Sphingomonas</taxon>
    </lineage>
</organism>
<feature type="transmembrane region" description="Helical" evidence="1">
    <location>
        <begin position="83"/>
        <end position="105"/>
    </location>
</feature>
<name>A0A1I5TUY9_9SPHN</name>
<protein>
    <submittedName>
        <fullName evidence="2">Uncharacterized protein</fullName>
    </submittedName>
</protein>
<feature type="transmembrane region" description="Helical" evidence="1">
    <location>
        <begin position="59"/>
        <end position="77"/>
    </location>
</feature>
<keyword evidence="3" id="KW-1185">Reference proteome</keyword>
<feature type="transmembrane region" description="Helical" evidence="1">
    <location>
        <begin position="34"/>
        <end position="54"/>
    </location>
</feature>
<keyword evidence="1" id="KW-0472">Membrane</keyword>
<reference evidence="2 3" key="1">
    <citation type="submission" date="2016-10" db="EMBL/GenBank/DDBJ databases">
        <authorList>
            <person name="de Groot N.N."/>
        </authorList>
    </citation>
    <scope>NUCLEOTIDE SEQUENCE [LARGE SCALE GENOMIC DNA]</scope>
    <source>
        <strain evidence="2 3">CGMCC 1.9113</strain>
    </source>
</reference>
<dbReference type="Proteomes" id="UP000199586">
    <property type="component" value="Unassembled WGS sequence"/>
</dbReference>
<proteinExistence type="predicted"/>
<keyword evidence="1" id="KW-1133">Transmembrane helix</keyword>
<dbReference type="AlphaFoldDB" id="A0A1I5TUY9"/>
<keyword evidence="1" id="KW-0812">Transmembrane</keyword>
<dbReference type="RefSeq" id="WP_143090182.1">
    <property type="nucleotide sequence ID" value="NZ_FOXP01000009.1"/>
</dbReference>
<evidence type="ECO:0000313" key="2">
    <source>
        <dbReference type="EMBL" id="SFP86892.1"/>
    </source>
</evidence>
<dbReference type="EMBL" id="FOXP01000009">
    <property type="protein sequence ID" value="SFP86892.1"/>
    <property type="molecule type" value="Genomic_DNA"/>
</dbReference>
<sequence>MRRVFAAMAALLLGIAYWWAVGRSSGVAEPWDAPSYWSVGYPGALVLAALLGWWWPRRAWALGAIVVLAQLPVVIASSGVGPLLALGALYAGVLALPAMAVAALAGRIRARGGR</sequence>